<keyword evidence="2" id="KW-0378">Hydrolase</keyword>
<reference evidence="7" key="2">
    <citation type="submission" date="2023-01" db="EMBL/GenBank/DDBJ databases">
        <title>Draft genome sequence of Algimonas ampicilliniresistens strain NBRC 108219.</title>
        <authorList>
            <person name="Sun Q."/>
            <person name="Mori K."/>
        </authorList>
    </citation>
    <scope>NUCLEOTIDE SEQUENCE</scope>
    <source>
        <strain evidence="7">NBRC 108219</strain>
    </source>
</reference>
<dbReference type="Pfam" id="PF00675">
    <property type="entry name" value="Peptidase_M16"/>
    <property type="match status" value="2"/>
</dbReference>
<keyword evidence="8" id="KW-1185">Reference proteome</keyword>
<dbReference type="InterPro" id="IPR007863">
    <property type="entry name" value="Peptidase_M16_C"/>
</dbReference>
<dbReference type="RefSeq" id="WP_284391278.1">
    <property type="nucleotide sequence ID" value="NZ_BSNK01000002.1"/>
</dbReference>
<keyword evidence="2" id="KW-0482">Metalloprotease</keyword>
<dbReference type="SUPFAM" id="SSF63411">
    <property type="entry name" value="LuxS/MPP-like metallohydrolase"/>
    <property type="match status" value="4"/>
</dbReference>
<name>A0ABQ5VC34_9PROT</name>
<dbReference type="Proteomes" id="UP001161391">
    <property type="component" value="Unassembled WGS sequence"/>
</dbReference>
<feature type="domain" description="Peptidase M16 C-terminal" evidence="6">
    <location>
        <begin position="229"/>
        <end position="405"/>
    </location>
</feature>
<feature type="compositionally biased region" description="Basic and acidic residues" evidence="3">
    <location>
        <begin position="513"/>
        <end position="524"/>
    </location>
</feature>
<keyword evidence="4" id="KW-0732">Signal</keyword>
<reference evidence="7" key="1">
    <citation type="journal article" date="2014" name="Int. J. Syst. Evol. Microbiol.">
        <title>Complete genome of a new Firmicutes species belonging to the dominant human colonic microbiota ('Ruminococcus bicirculans') reveals two chromosomes and a selective capacity to utilize plant glucans.</title>
        <authorList>
            <consortium name="NISC Comparative Sequencing Program"/>
            <person name="Wegmann U."/>
            <person name="Louis P."/>
            <person name="Goesmann A."/>
            <person name="Henrissat B."/>
            <person name="Duncan S.H."/>
            <person name="Flint H.J."/>
        </authorList>
    </citation>
    <scope>NUCLEOTIDE SEQUENCE</scope>
    <source>
        <strain evidence="7">NBRC 108219</strain>
    </source>
</reference>
<comment type="caution">
    <text evidence="7">The sequence shown here is derived from an EMBL/GenBank/DDBJ whole genome shotgun (WGS) entry which is preliminary data.</text>
</comment>
<dbReference type="InterPro" id="IPR050361">
    <property type="entry name" value="MPP/UQCRC_Complex"/>
</dbReference>
<dbReference type="PANTHER" id="PTHR11851:SF49">
    <property type="entry name" value="MITOCHONDRIAL-PROCESSING PEPTIDASE SUBUNIT ALPHA"/>
    <property type="match status" value="1"/>
</dbReference>
<organism evidence="7 8">
    <name type="scientific">Algimonas ampicilliniresistens</name>
    <dbReference type="NCBI Taxonomy" id="1298735"/>
    <lineage>
        <taxon>Bacteria</taxon>
        <taxon>Pseudomonadati</taxon>
        <taxon>Pseudomonadota</taxon>
        <taxon>Alphaproteobacteria</taxon>
        <taxon>Maricaulales</taxon>
        <taxon>Robiginitomaculaceae</taxon>
        <taxon>Algimonas</taxon>
    </lineage>
</organism>
<sequence>MTYRSDSSALKALILSFSSVIALAAAGCAETAAPSVSKSLPSGISHVQTYSPETDNPGIGFEKYELDNGLTVILHKDRSDPLVHIDVRYHVGSNREEPGRSGFGHLFEHMMFQGSAHVGDDEHFKIVSEAGGSANGEITDDWTNYYQTVPSNELEPMLWLEADRMGFLLADITQEKFETQRDAVKNERDQKFDNVPYGVVMERIGEAMYPHGHPYSWHRIGYVDDLDAATLDDVTAFFQDWYGPNNAVLTIGGSFDRETTLGWISKYFGSIPSGPEVAPLSIPTITLPSDRYISMEDNIELPLLRIDYPLDLIAYGQDEAALDVWSILAGTRKSSTLQKVLVESGLTENVVVQNFCRELSCFMTIEVLMRSNEEFSFADAEALIEKTLQDMMSNPLDDVDVQSVITGITSDKLYDLETVHEKVDYISVHETYLGQPDYFEDDMQRYMSVTPDDIAKAYTQHIKDASAVITRVVPNGRTDLIIPEDNYVYPGRKIPSLDRISRPEWQAPEDDFDRSVKPEPGPVEKTRLPSFTKFNLANTVPVFLTQSDEAPITTIEILMDIGRKDDPIDRIGMAKLMTAMLEESSLYTPAHELSEHLNSLGASLNISVGESLSALRLKTPSRHAEQSMMIVAEHLLAPKFDPEEFETAKRQAISNAQSSLKRPSYLASSLFNRLVYGSDNAFAYPSAGLPETLEAISLDDLKTFYRTHYTADRIQILSASDLDKSELTQVLSPLKDTEVAPDRSFTVEPFPVISKPVIYFVDKPGATQSEIRVGRAGSAFDHDDAHYKARVMNYMFGADFNSRLNSNLRENKGYTYGIHSRVSANGDYGRFRIDTGVRTDATVDALREIIAEMEKMADTGLRAGELAFTKAYFTKSNALNFESHAQKIFLLSRLALYDLDQNYLDEQAEALRSMTVDTLNEKSRSIFNIERQIIVIVGSKADVFDGLSSLGYPVIEVDETGTPCSSMD</sequence>
<feature type="chain" id="PRO_5047208795" evidence="4">
    <location>
        <begin position="25"/>
        <end position="968"/>
    </location>
</feature>
<dbReference type="InterPro" id="IPR011249">
    <property type="entry name" value="Metalloenz_LuxS/M16"/>
</dbReference>
<keyword evidence="2" id="KW-0645">Protease</keyword>
<dbReference type="InterPro" id="IPR011765">
    <property type="entry name" value="Pept_M16_N"/>
</dbReference>
<feature type="domain" description="Peptidase M16 C-terminal" evidence="6">
    <location>
        <begin position="696"/>
        <end position="870"/>
    </location>
</feature>
<dbReference type="Gene3D" id="3.30.830.10">
    <property type="entry name" value="Metalloenzyme, LuxS/M16 peptidase-like"/>
    <property type="match status" value="4"/>
</dbReference>
<evidence type="ECO:0000256" key="1">
    <source>
        <dbReference type="ARBA" id="ARBA00007261"/>
    </source>
</evidence>
<dbReference type="Pfam" id="PF05193">
    <property type="entry name" value="Peptidase_M16_C"/>
    <property type="match status" value="2"/>
</dbReference>
<evidence type="ECO:0000313" key="7">
    <source>
        <dbReference type="EMBL" id="GLQ24625.1"/>
    </source>
</evidence>
<protein>
    <submittedName>
        <fullName evidence="7">Peptidase M16</fullName>
    </submittedName>
</protein>
<dbReference type="EMBL" id="BSNK01000002">
    <property type="protein sequence ID" value="GLQ24625.1"/>
    <property type="molecule type" value="Genomic_DNA"/>
</dbReference>
<evidence type="ECO:0000259" key="6">
    <source>
        <dbReference type="Pfam" id="PF05193"/>
    </source>
</evidence>
<evidence type="ECO:0000256" key="3">
    <source>
        <dbReference type="SAM" id="MobiDB-lite"/>
    </source>
</evidence>
<proteinExistence type="inferred from homology"/>
<feature type="domain" description="Peptidase M16 N-terminal" evidence="5">
    <location>
        <begin position="72"/>
        <end position="210"/>
    </location>
</feature>
<evidence type="ECO:0000256" key="4">
    <source>
        <dbReference type="SAM" id="SignalP"/>
    </source>
</evidence>
<comment type="similarity">
    <text evidence="1">Belongs to the peptidase M16 family.</text>
</comment>
<feature type="domain" description="Peptidase M16 N-terminal" evidence="5">
    <location>
        <begin position="543"/>
        <end position="658"/>
    </location>
</feature>
<accession>A0ABQ5VC34</accession>
<gene>
    <name evidence="7" type="ORF">GCM10007853_24990</name>
</gene>
<feature type="signal peptide" evidence="4">
    <location>
        <begin position="1"/>
        <end position="24"/>
    </location>
</feature>
<evidence type="ECO:0000259" key="5">
    <source>
        <dbReference type="Pfam" id="PF00675"/>
    </source>
</evidence>
<evidence type="ECO:0000313" key="8">
    <source>
        <dbReference type="Proteomes" id="UP001161391"/>
    </source>
</evidence>
<evidence type="ECO:0000256" key="2">
    <source>
        <dbReference type="ARBA" id="ARBA00023049"/>
    </source>
</evidence>
<dbReference type="PROSITE" id="PS51257">
    <property type="entry name" value="PROKAR_LIPOPROTEIN"/>
    <property type="match status" value="1"/>
</dbReference>
<feature type="region of interest" description="Disordered" evidence="3">
    <location>
        <begin position="503"/>
        <end position="524"/>
    </location>
</feature>
<dbReference type="PANTHER" id="PTHR11851">
    <property type="entry name" value="METALLOPROTEASE"/>
    <property type="match status" value="1"/>
</dbReference>